<dbReference type="EMBL" id="DF820471">
    <property type="protein sequence ID" value="GAK59810.1"/>
    <property type="molecule type" value="Genomic_DNA"/>
</dbReference>
<feature type="transmembrane region" description="Helical" evidence="13">
    <location>
        <begin position="395"/>
        <end position="418"/>
    </location>
</feature>
<evidence type="ECO:0000313" key="15">
    <source>
        <dbReference type="Proteomes" id="UP000030661"/>
    </source>
</evidence>
<dbReference type="STRING" id="1499967.U27_06796"/>
<gene>
    <name evidence="14" type="ORF">U27_06796</name>
</gene>
<keyword evidence="6" id="KW-0633">Potassium transport</keyword>
<dbReference type="GO" id="GO:0046872">
    <property type="term" value="F:metal ion binding"/>
    <property type="evidence" value="ECO:0007669"/>
    <property type="project" value="UniProtKB-KW"/>
</dbReference>
<feature type="transmembrane region" description="Helical" evidence="13">
    <location>
        <begin position="329"/>
        <end position="348"/>
    </location>
</feature>
<evidence type="ECO:0000256" key="3">
    <source>
        <dbReference type="ARBA" id="ARBA00022448"/>
    </source>
</evidence>
<keyword evidence="7 13" id="KW-0812">Transmembrane</keyword>
<feature type="binding site" evidence="12">
    <location>
        <position position="317"/>
    </location>
    <ligand>
        <name>K(+)</name>
        <dbReference type="ChEBI" id="CHEBI:29103"/>
    </ligand>
</feature>
<evidence type="ECO:0000256" key="12">
    <source>
        <dbReference type="PIRSR" id="PIRSR006247-1"/>
    </source>
</evidence>
<dbReference type="GO" id="GO:0015379">
    <property type="term" value="F:potassium:chloride symporter activity"/>
    <property type="evidence" value="ECO:0007669"/>
    <property type="project" value="InterPro"/>
</dbReference>
<keyword evidence="10" id="KW-0406">Ion transport</keyword>
<feature type="transmembrane region" description="Helical" evidence="13">
    <location>
        <begin position="133"/>
        <end position="153"/>
    </location>
</feature>
<dbReference type="InterPro" id="IPR003445">
    <property type="entry name" value="Cat_transpt"/>
</dbReference>
<dbReference type="GO" id="GO:0005886">
    <property type="term" value="C:plasma membrane"/>
    <property type="evidence" value="ECO:0007669"/>
    <property type="project" value="UniProtKB-SubCell"/>
</dbReference>
<evidence type="ECO:0000256" key="2">
    <source>
        <dbReference type="ARBA" id="ARBA00009137"/>
    </source>
</evidence>
<keyword evidence="15" id="KW-1185">Reference proteome</keyword>
<dbReference type="PANTHER" id="PTHR32024:SF2">
    <property type="entry name" value="TRK SYSTEM POTASSIUM UPTAKE PROTEIN TRKG-RELATED"/>
    <property type="match status" value="1"/>
</dbReference>
<evidence type="ECO:0000256" key="10">
    <source>
        <dbReference type="ARBA" id="ARBA00023065"/>
    </source>
</evidence>
<comment type="similarity">
    <text evidence="2">Belongs to the TrkH potassium transport family.</text>
</comment>
<evidence type="ECO:0000256" key="7">
    <source>
        <dbReference type="ARBA" id="ARBA00022692"/>
    </source>
</evidence>
<keyword evidence="11 13" id="KW-0472">Membrane</keyword>
<feature type="binding site" evidence="12">
    <location>
        <position position="433"/>
    </location>
    <ligand>
        <name>K(+)</name>
        <dbReference type="ChEBI" id="CHEBI:29103"/>
    </ligand>
</feature>
<feature type="transmembrane region" description="Helical" evidence="13">
    <location>
        <begin position="12"/>
        <end position="32"/>
    </location>
</feature>
<organism evidence="14">
    <name type="scientific">Vecturithrix granuli</name>
    <dbReference type="NCBI Taxonomy" id="1499967"/>
    <lineage>
        <taxon>Bacteria</taxon>
        <taxon>Candidatus Moduliflexota</taxon>
        <taxon>Candidatus Vecturitrichia</taxon>
        <taxon>Candidatus Vecturitrichales</taxon>
        <taxon>Candidatus Vecturitrichaceae</taxon>
        <taxon>Candidatus Vecturithrix</taxon>
    </lineage>
</organism>
<feature type="binding site" evidence="12">
    <location>
        <position position="111"/>
    </location>
    <ligand>
        <name>K(+)</name>
        <dbReference type="ChEBI" id="CHEBI:29103"/>
    </ligand>
</feature>
<feature type="binding site" evidence="12">
    <location>
        <position position="316"/>
    </location>
    <ligand>
        <name>K(+)</name>
        <dbReference type="ChEBI" id="CHEBI:29103"/>
    </ligand>
</feature>
<evidence type="ECO:0000313" key="14">
    <source>
        <dbReference type="EMBL" id="GAK59810.1"/>
    </source>
</evidence>
<proteinExistence type="inferred from homology"/>
<sequence>MRYRIIARLLGFLVISIALNMIGAMLWSLYFSEREWEHFLLTIAIAFVIGSGLVYLGRSRKEVSISHKEALFMVSGGWFVAGLVGALPFYLSGAIPQYYDAFFETVSGFTTTGASILTNVEALPKGLLFWRSYTHWLGGMGIIVLFVALFPFLGVSGKKMYQFEVPGPEVGGLKPKIQSSAFILWKIYVGISFAEIIALKLAGMPLFDSMCHTFGTMATGGFSTKNASIAFYPNPMIHIIITVFMVAAGANFSLYYFLSRKNFMQVLHDTELKTYLVIILISSLVFAFFLYNPVYYASFFAALNSASFNVVSIMTTTGYATANTDTWPMLLKIWLLILMFIGGCGGSTGGGIKVVRYVILIKYVYAQIINSYAPQRKFVIRVSHKPVSQAVIDQILSFFALYVIIYALGVMVIASYGYNWPVTISSVAACLNNIGPGFSSVGAIGNYAFMAPFAKFFLAFYMIAGRLELFAVMIYFVPDFWKR</sequence>
<keyword evidence="4" id="KW-1003">Cell membrane</keyword>
<comment type="subcellular location">
    <subcellularLocation>
        <location evidence="1">Cell inner membrane</location>
        <topology evidence="1">Multi-pass membrane protein</topology>
    </subcellularLocation>
</comment>
<dbReference type="HOGENOM" id="CLU_030708_0_2_0"/>
<name>A0A081C5F5_VECG1</name>
<feature type="transmembrane region" description="Helical" evidence="13">
    <location>
        <begin position="38"/>
        <end position="58"/>
    </location>
</feature>
<feature type="binding site" evidence="12">
    <location>
        <position position="220"/>
    </location>
    <ligand>
        <name>K(+)</name>
        <dbReference type="ChEBI" id="CHEBI:29103"/>
    </ligand>
</feature>
<dbReference type="PANTHER" id="PTHR32024">
    <property type="entry name" value="TRK SYSTEM POTASSIUM UPTAKE PROTEIN TRKG-RELATED"/>
    <property type="match status" value="1"/>
</dbReference>
<evidence type="ECO:0000256" key="5">
    <source>
        <dbReference type="ARBA" id="ARBA00022519"/>
    </source>
</evidence>
<accession>A0A081C5F5</accession>
<reference evidence="14" key="1">
    <citation type="journal article" date="2015" name="PeerJ">
        <title>First genomic representation of candidate bacterial phylum KSB3 points to enhanced environmental sensing as a trigger of wastewater bulking.</title>
        <authorList>
            <person name="Sekiguchi Y."/>
            <person name="Ohashi A."/>
            <person name="Parks D.H."/>
            <person name="Yamauchi T."/>
            <person name="Tyson G.W."/>
            <person name="Hugenholtz P."/>
        </authorList>
    </citation>
    <scope>NUCLEOTIDE SEQUENCE [LARGE SCALE GENOMIC DNA]</scope>
</reference>
<feature type="transmembrane region" description="Helical" evidence="13">
    <location>
        <begin position="183"/>
        <end position="207"/>
    </location>
</feature>
<keyword evidence="8 12" id="KW-0630">Potassium</keyword>
<evidence type="ECO:0000256" key="4">
    <source>
        <dbReference type="ARBA" id="ARBA00022475"/>
    </source>
</evidence>
<dbReference type="AlphaFoldDB" id="A0A081C5F5"/>
<dbReference type="eggNOG" id="COG0168">
    <property type="taxonomic scope" value="Bacteria"/>
</dbReference>
<evidence type="ECO:0000256" key="9">
    <source>
        <dbReference type="ARBA" id="ARBA00022989"/>
    </source>
</evidence>
<dbReference type="Pfam" id="PF02386">
    <property type="entry name" value="TrkH"/>
    <property type="match status" value="1"/>
</dbReference>
<evidence type="ECO:0000256" key="6">
    <source>
        <dbReference type="ARBA" id="ARBA00022538"/>
    </source>
</evidence>
<feature type="transmembrane region" description="Helical" evidence="13">
    <location>
        <begin position="456"/>
        <end position="477"/>
    </location>
</feature>
<evidence type="ECO:0000256" key="8">
    <source>
        <dbReference type="ARBA" id="ARBA00022958"/>
    </source>
</evidence>
<feature type="transmembrane region" description="Helical" evidence="13">
    <location>
        <begin position="424"/>
        <end position="449"/>
    </location>
</feature>
<dbReference type="Proteomes" id="UP000030661">
    <property type="component" value="Unassembled WGS sequence"/>
</dbReference>
<feature type="transmembrane region" description="Helical" evidence="13">
    <location>
        <begin position="270"/>
        <end position="291"/>
    </location>
</feature>
<evidence type="ECO:0000256" key="1">
    <source>
        <dbReference type="ARBA" id="ARBA00004429"/>
    </source>
</evidence>
<feature type="transmembrane region" description="Helical" evidence="13">
    <location>
        <begin position="70"/>
        <end position="91"/>
    </location>
</feature>
<keyword evidence="9 13" id="KW-1133">Transmembrane helix</keyword>
<feature type="binding site" evidence="12">
    <location>
        <position position="112"/>
    </location>
    <ligand>
        <name>K(+)</name>
        <dbReference type="ChEBI" id="CHEBI:29103"/>
    </ligand>
</feature>
<dbReference type="PIRSF" id="PIRSF006247">
    <property type="entry name" value="TrkH"/>
    <property type="match status" value="1"/>
</dbReference>
<keyword evidence="3" id="KW-0813">Transport</keyword>
<keyword evidence="12" id="KW-0479">Metal-binding</keyword>
<evidence type="ECO:0000256" key="13">
    <source>
        <dbReference type="SAM" id="Phobius"/>
    </source>
</evidence>
<keyword evidence="5" id="KW-0997">Cell inner membrane</keyword>
<dbReference type="InterPro" id="IPR004772">
    <property type="entry name" value="TrkH"/>
</dbReference>
<protein>
    <submittedName>
        <fullName evidence="14">Potassium uptake protein, TrkH family</fullName>
    </submittedName>
</protein>
<feature type="transmembrane region" description="Helical" evidence="13">
    <location>
        <begin position="236"/>
        <end position="258"/>
    </location>
</feature>
<evidence type="ECO:0000256" key="11">
    <source>
        <dbReference type="ARBA" id="ARBA00023136"/>
    </source>
</evidence>